<gene>
    <name evidence="1" type="ordered locus">XNC1_1130</name>
</gene>
<protein>
    <submittedName>
        <fullName evidence="1">Uncharacterized protein</fullName>
    </submittedName>
</protein>
<sequence length="31" mass="3917">MCYPYFYNSLLEVERHYEYHLPLKHMLLLLS</sequence>
<reference evidence="1 2" key="1">
    <citation type="journal article" date="2011" name="PLoS ONE">
        <title>The entomopathogenic bacterial endosymbionts xenorhabdus and photorhabdus: convergent lifestyles from divergent genomes.</title>
        <authorList>
            <person name="Chaston J.M."/>
            <person name="Suen G."/>
            <person name="Tucker S.L."/>
            <person name="Andersen A.W."/>
            <person name="Bhasin A."/>
            <person name="Bode E."/>
            <person name="Bode H.B."/>
            <person name="Brachmann A.O."/>
            <person name="Cowles C.E."/>
            <person name="Cowles K.N."/>
            <person name="Darby C."/>
            <person name="de Leon L."/>
            <person name="Drace K."/>
            <person name="Du Z."/>
            <person name="Givaudan A."/>
            <person name="Herbert Tran E.E."/>
            <person name="Jewell K.A."/>
            <person name="Knack J.J."/>
            <person name="Krasomil-Osterfeld K.C."/>
            <person name="Kukor R."/>
            <person name="Lanois A."/>
            <person name="Latreille P."/>
            <person name="Leimgruber N.K."/>
            <person name="Lipke C.M."/>
            <person name="Liu R."/>
            <person name="Lu X."/>
            <person name="Martens E.C."/>
            <person name="Marri P.R."/>
            <person name="Medigue C."/>
            <person name="Menard M.L."/>
            <person name="Miller N.M."/>
            <person name="Morales-Soto N."/>
            <person name="Norton S."/>
            <person name="Ogier J.C."/>
            <person name="Orchard S.S."/>
            <person name="Park D."/>
            <person name="Park Y."/>
            <person name="Qurollo B.A."/>
            <person name="Sugar D.R."/>
            <person name="Richards G.R."/>
            <person name="Rouy Z."/>
            <person name="Slominski B."/>
            <person name="Slominski K."/>
            <person name="Snyder H."/>
            <person name="Tjaden B.C."/>
            <person name="van der Hoeven R."/>
            <person name="Welch R.D."/>
            <person name="Wheeler C."/>
            <person name="Xiang B."/>
            <person name="Barbazuk B."/>
            <person name="Gaudriault S."/>
            <person name="Goodner B."/>
            <person name="Slater S.C."/>
            <person name="Forst S."/>
            <person name="Goldman B.S."/>
            <person name="Goodrich-Blair H."/>
        </authorList>
    </citation>
    <scope>NUCLEOTIDE SEQUENCE [LARGE SCALE GENOMIC DNA]</scope>
    <source>
        <strain evidence="2">ATCC 19061 / DSM 3370 / CCUG 14189 / LMG 1036 / NCIMB 9965 / AN6</strain>
    </source>
</reference>
<evidence type="ECO:0000313" key="2">
    <source>
        <dbReference type="Proteomes" id="UP000008075"/>
    </source>
</evidence>
<dbReference type="AlphaFoldDB" id="D3V903"/>
<dbReference type="HOGENOM" id="CLU_3399173_0_0_6"/>
<proteinExistence type="predicted"/>
<keyword evidence="2" id="KW-1185">Reference proteome</keyword>
<dbReference type="EMBL" id="FN667742">
    <property type="protein sequence ID" value="CBJ89201.1"/>
    <property type="molecule type" value="Genomic_DNA"/>
</dbReference>
<accession>D3V903</accession>
<organism evidence="1 2">
    <name type="scientific">Xenorhabdus nematophila (strain ATCC 19061 / DSM 3370 / CCUG 14189 / LMG 1036 / NCIMB 9965 / AN6)</name>
    <dbReference type="NCBI Taxonomy" id="406817"/>
    <lineage>
        <taxon>Bacteria</taxon>
        <taxon>Pseudomonadati</taxon>
        <taxon>Pseudomonadota</taxon>
        <taxon>Gammaproteobacteria</taxon>
        <taxon>Enterobacterales</taxon>
        <taxon>Morganellaceae</taxon>
        <taxon>Xenorhabdus</taxon>
    </lineage>
</organism>
<evidence type="ECO:0000313" key="1">
    <source>
        <dbReference type="EMBL" id="CBJ89201.1"/>
    </source>
</evidence>
<dbReference type="KEGG" id="xne:XNC1_1130"/>
<name>D3V903_XENNA</name>
<dbReference type="Proteomes" id="UP000008075">
    <property type="component" value="Chromosome"/>
</dbReference>